<accession>A0ACD0NSK8</accession>
<sequence length="780" mass="84568">MSSASPVKILTVGPPAGRIRDLFSKVAAIQSKHGPFSALFILGDLFKPLLPHPQDQQDLQSLSEEESQLLGGEIQVPLPTYFYQGTSKLHTDVLQSIRVSSSPNPLTSSDSFSHEIVPNLHFLGKSGVFETKEGLRVAFLGGKWDAAGWASCLETKGEPGPATRASEEEELSVPHITTHSVEKLLGHPSFQIPDLVVDSKGSAPPSKPGQPQTLAQARAQAAAEAAENSNEGTKAPPSILETRPPIDLLLTNYWPSGVSLFSNASLPDETARIWGCPPVATIAKAAMPRYHFSLAPGKEDPTPIVGLTDEVKEVGNFWEREPYVNEVQRQGRSFQTVTRFVSLARFGNPKKARWFLALNLVPASSTSSSQMVKPANSTMSPYFTPTLQGGETRKRGGASADAKGAQANEDMDLDSGPNFRWQGQPTKAKKRRTNGGDVSGSDGPPPEGYVCRICQSTEHYIRLCPQKSQPHPPPSSSTVAADRSIGSGSNATELRTKGEGETIGGGWKRSAGPETTTTLGITFEGLPNKPIMPKRPSKVPVGPEDCWFCLSNPKCSKHLIVAIGEECYIALPKGQLPPPGPLAEGEERLTNVPGGGHVLIVPMSHSGSIKSFEPELAGPIRSETEKYLEALGRTYSKFDSVAVSWELGKTSNTRVGHLQTQVIPLRKGMVSGLLERLRKGAEENGHPFEEDEGEIERYFQTKSGGGQGEGDYFLTNLDGKRMLIRLKGKRFNMQFARQTIADHLGIPERSDWKACARTEEEEKEETSAFRGILEGELDED</sequence>
<gene>
    <name evidence="1" type="ORF">IE53DRAFT_389059</name>
</gene>
<evidence type="ECO:0000313" key="2">
    <source>
        <dbReference type="Proteomes" id="UP000245626"/>
    </source>
</evidence>
<dbReference type="EMBL" id="KZ820150">
    <property type="protein sequence ID" value="PWN48729.1"/>
    <property type="molecule type" value="Genomic_DNA"/>
</dbReference>
<organism evidence="1 2">
    <name type="scientific">Violaceomyces palustris</name>
    <dbReference type="NCBI Taxonomy" id="1673888"/>
    <lineage>
        <taxon>Eukaryota</taxon>
        <taxon>Fungi</taxon>
        <taxon>Dikarya</taxon>
        <taxon>Basidiomycota</taxon>
        <taxon>Ustilaginomycotina</taxon>
        <taxon>Ustilaginomycetes</taxon>
        <taxon>Violaceomycetales</taxon>
        <taxon>Violaceomycetaceae</taxon>
        <taxon>Violaceomyces</taxon>
    </lineage>
</organism>
<evidence type="ECO:0000313" key="1">
    <source>
        <dbReference type="EMBL" id="PWN48729.1"/>
    </source>
</evidence>
<reference evidence="1 2" key="1">
    <citation type="journal article" date="2018" name="Mol. Biol. Evol.">
        <title>Broad Genomic Sampling Reveals a Smut Pathogenic Ancestry of the Fungal Clade Ustilaginomycotina.</title>
        <authorList>
            <person name="Kijpornyongpan T."/>
            <person name="Mondo S.J."/>
            <person name="Barry K."/>
            <person name="Sandor L."/>
            <person name="Lee J."/>
            <person name="Lipzen A."/>
            <person name="Pangilinan J."/>
            <person name="LaButti K."/>
            <person name="Hainaut M."/>
            <person name="Henrissat B."/>
            <person name="Grigoriev I.V."/>
            <person name="Spatafora J.W."/>
            <person name="Aime M.C."/>
        </authorList>
    </citation>
    <scope>NUCLEOTIDE SEQUENCE [LARGE SCALE GENOMIC DNA]</scope>
    <source>
        <strain evidence="1 2">SA 807</strain>
    </source>
</reference>
<dbReference type="Proteomes" id="UP000245626">
    <property type="component" value="Unassembled WGS sequence"/>
</dbReference>
<protein>
    <submittedName>
        <fullName evidence="1">Uncharacterized protein</fullName>
    </submittedName>
</protein>
<name>A0ACD0NSK8_9BASI</name>
<keyword evidence="2" id="KW-1185">Reference proteome</keyword>
<proteinExistence type="predicted"/>